<reference evidence="3" key="1">
    <citation type="submission" date="2016-10" db="EMBL/GenBank/DDBJ databases">
        <authorList>
            <person name="Varghese N."/>
            <person name="Submissions S."/>
        </authorList>
    </citation>
    <scope>NUCLEOTIDE SEQUENCE [LARGE SCALE GENOMIC DNA]</scope>
    <source>
        <strain evidence="3">DSM 7481</strain>
    </source>
</reference>
<organism evidence="2 3">
    <name type="scientific">Paracidovorax konjaci</name>
    <dbReference type="NCBI Taxonomy" id="32040"/>
    <lineage>
        <taxon>Bacteria</taxon>
        <taxon>Pseudomonadati</taxon>
        <taxon>Pseudomonadota</taxon>
        <taxon>Betaproteobacteria</taxon>
        <taxon>Burkholderiales</taxon>
        <taxon>Comamonadaceae</taxon>
        <taxon>Paracidovorax</taxon>
    </lineage>
</organism>
<feature type="compositionally biased region" description="Low complexity" evidence="1">
    <location>
        <begin position="1"/>
        <end position="18"/>
    </location>
</feature>
<proteinExistence type="predicted"/>
<dbReference type="STRING" id="32040.SAMN04489710_11472"/>
<gene>
    <name evidence="2" type="ORF">SAMN04489710_11472</name>
</gene>
<evidence type="ECO:0000313" key="2">
    <source>
        <dbReference type="EMBL" id="SFE09901.1"/>
    </source>
</evidence>
<name>A0A1I1XRM7_9BURK</name>
<dbReference type="AlphaFoldDB" id="A0A1I1XRM7"/>
<dbReference type="Proteomes" id="UP000199517">
    <property type="component" value="Unassembled WGS sequence"/>
</dbReference>
<sequence>MTTEKTTATAAQTDQAATGRPTVPVPLQTPIVRNGQTINTLHLMRPRTGDLRGVLLLELAHMKVDAVAMVLPRIACPTIIKAEVEALDPADLMACAVEVAAFLAPKALLESLNA</sequence>
<dbReference type="RefSeq" id="WP_092955618.1">
    <property type="nucleotide sequence ID" value="NZ_FOMQ01000014.1"/>
</dbReference>
<dbReference type="InterPro" id="IPR019289">
    <property type="entry name" value="Phage_tail_E/E"/>
</dbReference>
<protein>
    <submittedName>
        <fullName evidence="2">Phage tail assembly chaperone protein, E, or 41 or 14</fullName>
    </submittedName>
</protein>
<dbReference type="EMBL" id="FOMQ01000014">
    <property type="protein sequence ID" value="SFE09901.1"/>
    <property type="molecule type" value="Genomic_DNA"/>
</dbReference>
<accession>A0A1I1XRM7</accession>
<feature type="region of interest" description="Disordered" evidence="1">
    <location>
        <begin position="1"/>
        <end position="28"/>
    </location>
</feature>
<dbReference type="OrthoDB" id="7366507at2"/>
<evidence type="ECO:0000313" key="3">
    <source>
        <dbReference type="Proteomes" id="UP000199517"/>
    </source>
</evidence>
<keyword evidence="3" id="KW-1185">Reference proteome</keyword>
<dbReference type="Pfam" id="PF10109">
    <property type="entry name" value="Phage_TAC_7"/>
    <property type="match status" value="1"/>
</dbReference>
<evidence type="ECO:0000256" key="1">
    <source>
        <dbReference type="SAM" id="MobiDB-lite"/>
    </source>
</evidence>